<dbReference type="PANTHER" id="PTHR46766">
    <property type="entry name" value="GLUTAMINE-RICH PROTEIN 2"/>
    <property type="match status" value="1"/>
</dbReference>
<evidence type="ECO:0000256" key="1">
    <source>
        <dbReference type="ARBA" id="ARBA00010652"/>
    </source>
</evidence>
<dbReference type="PATRIC" id="fig|1299326.3.peg.5292"/>
<dbReference type="EMBL" id="JAOA01000011">
    <property type="protein sequence ID" value="EUA10958.1"/>
    <property type="molecule type" value="Genomic_DNA"/>
</dbReference>
<sequence length="470" mass="45629">MMNFSVLPPEINSARMFVGAGPGPMLSAAAAWDGLAAELQAAATSFSSVTSELAGAAWQGPASAAMAAAAAPYMGWLTAAAVQAGGAAGQARAMVSAFEAAQAATVQPIMVALNRNAFVRMVLTNWFGQNCLAIAGAEAEYEQMWAQDVAAMAGYHGCASAVAARLTPFQRMLQSLPGQVSASAPAAAPAGPDIALSMFGTTLFQSGTAHATSGFGGVALAVGANSNATANTTMLTPGLGSFATAIGNNNTAVANGTLCTATVLGNYSNATGGFGGLGSTAFVTGDHSGASAGFSNRDFGNLAAVSGNYSSALAGSGSGNAAVTFGNDNTVRAGGNPAVAGGATSNLNLGFAQGNNSNVMAGTLTNNSSNANVAGVFLGNHSLANAIDGNANVAAAVSATNGHAQAGSGNANVAGVYAGTGCSAQAGSGNFNAAGVSGLLPGTNNLTANALGSLKTTFKFLPPALDFLGP</sequence>
<accession>X7YWR8</accession>
<dbReference type="PANTHER" id="PTHR46766:SF1">
    <property type="entry name" value="GLUTAMINE-RICH PROTEIN 2"/>
    <property type="match status" value="1"/>
</dbReference>
<reference evidence="3 4" key="1">
    <citation type="submission" date="2013-12" db="EMBL/GenBank/DDBJ databases">
        <authorList>
            <person name="Brown-Elliot B."/>
            <person name="Wallace R."/>
            <person name="Lenaerts A."/>
            <person name="Ordway D."/>
            <person name="DeGroote M.A."/>
            <person name="Parker T."/>
            <person name="Sizemore C."/>
            <person name="Tallon L.J."/>
            <person name="Sadzewicz L.K."/>
            <person name="Sengamalay N."/>
            <person name="Fraser C.M."/>
            <person name="Hine E."/>
            <person name="Shefchek K.A."/>
            <person name="Das S.P."/>
            <person name="Tettelin H."/>
        </authorList>
    </citation>
    <scope>NUCLEOTIDE SEQUENCE [LARGE SCALE GENOMIC DNA]</scope>
    <source>
        <strain evidence="3 4">662</strain>
    </source>
</reference>
<dbReference type="SUPFAM" id="SSF140459">
    <property type="entry name" value="PE/PPE dimer-like"/>
    <property type="match status" value="1"/>
</dbReference>
<dbReference type="InterPro" id="IPR000030">
    <property type="entry name" value="PPE_dom"/>
</dbReference>
<dbReference type="FunFam" id="1.20.1260.20:FF:000001">
    <property type="entry name" value="PPE family protein PPE41"/>
    <property type="match status" value="1"/>
</dbReference>
<organism evidence="3 4">
    <name type="scientific">Mycobacterium kansasii 662</name>
    <dbReference type="NCBI Taxonomy" id="1299326"/>
    <lineage>
        <taxon>Bacteria</taxon>
        <taxon>Bacillati</taxon>
        <taxon>Actinomycetota</taxon>
        <taxon>Actinomycetes</taxon>
        <taxon>Mycobacteriales</taxon>
        <taxon>Mycobacteriaceae</taxon>
        <taxon>Mycobacterium</taxon>
    </lineage>
</organism>
<feature type="domain" description="PPE" evidence="2">
    <location>
        <begin position="3"/>
        <end position="167"/>
    </location>
</feature>
<dbReference type="Gene3D" id="1.20.1260.20">
    <property type="entry name" value="PPE superfamily"/>
    <property type="match status" value="1"/>
</dbReference>
<comment type="similarity">
    <text evidence="1">Belongs to the mycobacterial PPE family.</text>
</comment>
<name>X7YWR8_MYCKA</name>
<dbReference type="InterPro" id="IPR038332">
    <property type="entry name" value="PPE_sf"/>
</dbReference>
<protein>
    <submittedName>
        <fullName evidence="3">PPE family protein</fullName>
    </submittedName>
</protein>
<proteinExistence type="inferred from homology"/>
<dbReference type="Proteomes" id="UP000020561">
    <property type="component" value="Unassembled WGS sequence"/>
</dbReference>
<dbReference type="GO" id="GO:0052572">
    <property type="term" value="P:response to host immune response"/>
    <property type="evidence" value="ECO:0007669"/>
    <property type="project" value="TreeGrafter"/>
</dbReference>
<gene>
    <name evidence="3" type="ORF">I545_5497</name>
</gene>
<dbReference type="Pfam" id="PF00823">
    <property type="entry name" value="PPE"/>
    <property type="match status" value="1"/>
</dbReference>
<evidence type="ECO:0000259" key="2">
    <source>
        <dbReference type="Pfam" id="PF00823"/>
    </source>
</evidence>
<dbReference type="AlphaFoldDB" id="X7YWR8"/>
<comment type="caution">
    <text evidence="3">The sequence shown here is derived from an EMBL/GenBank/DDBJ whole genome shotgun (WGS) entry which is preliminary data.</text>
</comment>
<evidence type="ECO:0000313" key="4">
    <source>
        <dbReference type="Proteomes" id="UP000020561"/>
    </source>
</evidence>
<evidence type="ECO:0000313" key="3">
    <source>
        <dbReference type="EMBL" id="EUA10958.1"/>
    </source>
</evidence>